<dbReference type="EMBL" id="KI913114">
    <property type="protein sequence ID" value="ETV88407.1"/>
    <property type="molecule type" value="Genomic_DNA"/>
</dbReference>
<organism evidence="2">
    <name type="scientific">Aphanomyces astaci</name>
    <name type="common">Crayfish plague agent</name>
    <dbReference type="NCBI Taxonomy" id="112090"/>
    <lineage>
        <taxon>Eukaryota</taxon>
        <taxon>Sar</taxon>
        <taxon>Stramenopiles</taxon>
        <taxon>Oomycota</taxon>
        <taxon>Saprolegniomycetes</taxon>
        <taxon>Saprolegniales</taxon>
        <taxon>Verrucalvaceae</taxon>
        <taxon>Aphanomyces</taxon>
    </lineage>
</organism>
<dbReference type="VEuPathDB" id="FungiDB:H257_00031"/>
<accession>W4H8Z3</accession>
<evidence type="ECO:0000313" key="2">
    <source>
        <dbReference type="EMBL" id="ETV88407.1"/>
    </source>
</evidence>
<sequence length="286" mass="30004">MTYLQETIRCKGSKICSPFVREVGGKSIVGYVSSGTGEVYAVTEGKHVVWTQTGGEPMGAAFDSQGKLHVADCAHAAILKADVSVHNHQPGLVVKVYEEKPFKGPSSLQIAATGVVYFTDSGPLGETTLAQPKGSVFCIAPGPTGGQVLKPLALDCLAHPCGVAVSPNSKSIYVAEMMLNRLLRFVQRPLGIYHCSVFHQFAGGMGPSSVACDADGRIYVGTFDVAGSDGNGKIYILSSSGAVEHVLEVPGTEITGICIEPSTRALFVTEASGNSLHCITLDAIFR</sequence>
<dbReference type="OrthoDB" id="423498at2759"/>
<name>W4H8Z3_APHAT</name>
<reference evidence="2" key="1">
    <citation type="submission" date="2013-12" db="EMBL/GenBank/DDBJ databases">
        <title>The Genome Sequence of Aphanomyces astaci APO3.</title>
        <authorList>
            <consortium name="The Broad Institute Genomics Platform"/>
            <person name="Russ C."/>
            <person name="Tyler B."/>
            <person name="van West P."/>
            <person name="Dieguez-Uribeondo J."/>
            <person name="Young S.K."/>
            <person name="Zeng Q."/>
            <person name="Gargeya S."/>
            <person name="Fitzgerald M."/>
            <person name="Abouelleil A."/>
            <person name="Alvarado L."/>
            <person name="Chapman S.B."/>
            <person name="Gainer-Dewar J."/>
            <person name="Goldberg J."/>
            <person name="Griggs A."/>
            <person name="Gujja S."/>
            <person name="Hansen M."/>
            <person name="Howarth C."/>
            <person name="Imamovic A."/>
            <person name="Ireland A."/>
            <person name="Larimer J."/>
            <person name="McCowan C."/>
            <person name="Murphy C."/>
            <person name="Pearson M."/>
            <person name="Poon T.W."/>
            <person name="Priest M."/>
            <person name="Roberts A."/>
            <person name="Saif S."/>
            <person name="Shea T."/>
            <person name="Sykes S."/>
            <person name="Wortman J."/>
            <person name="Nusbaum C."/>
            <person name="Birren B."/>
        </authorList>
    </citation>
    <scope>NUCLEOTIDE SEQUENCE [LARGE SCALE GENOMIC DNA]</scope>
    <source>
        <strain evidence="2">APO3</strain>
    </source>
</reference>
<gene>
    <name evidence="2" type="ORF">H257_00031</name>
</gene>
<dbReference type="InterPro" id="IPR011042">
    <property type="entry name" value="6-blade_b-propeller_TolB-like"/>
</dbReference>
<dbReference type="AlphaFoldDB" id="W4H8Z3"/>
<dbReference type="InterPro" id="IPR013658">
    <property type="entry name" value="SGL"/>
</dbReference>
<dbReference type="STRING" id="112090.W4H8Z3"/>
<proteinExistence type="predicted"/>
<dbReference type="GeneID" id="20802027"/>
<dbReference type="InterPro" id="IPR051262">
    <property type="entry name" value="SMP-30/CGR1_Lactonase"/>
</dbReference>
<dbReference type="RefSeq" id="XP_009820807.1">
    <property type="nucleotide sequence ID" value="XM_009822505.1"/>
</dbReference>
<dbReference type="PANTHER" id="PTHR47572:SF5">
    <property type="entry name" value="BLR2277 PROTEIN"/>
    <property type="match status" value="1"/>
</dbReference>
<protein>
    <recommendedName>
        <fullName evidence="1">SMP-30/Gluconolactonase/LRE-like region domain-containing protein</fullName>
    </recommendedName>
</protein>
<evidence type="ECO:0000259" key="1">
    <source>
        <dbReference type="Pfam" id="PF08450"/>
    </source>
</evidence>
<feature type="domain" description="SMP-30/Gluconolactonase/LRE-like region" evidence="1">
    <location>
        <begin position="43"/>
        <end position="271"/>
    </location>
</feature>
<dbReference type="Gene3D" id="2.120.10.30">
    <property type="entry name" value="TolB, C-terminal domain"/>
    <property type="match status" value="1"/>
</dbReference>
<dbReference type="SUPFAM" id="SSF63829">
    <property type="entry name" value="Calcium-dependent phosphotriesterase"/>
    <property type="match status" value="1"/>
</dbReference>
<dbReference type="PANTHER" id="PTHR47572">
    <property type="entry name" value="LIPOPROTEIN-RELATED"/>
    <property type="match status" value="1"/>
</dbReference>
<dbReference type="Pfam" id="PF08450">
    <property type="entry name" value="SGL"/>
    <property type="match status" value="1"/>
</dbReference>